<dbReference type="InParanoid" id="K3X0R1"/>
<dbReference type="OMA" id="CTAGKSQ"/>
<dbReference type="SUPFAM" id="SSF50685">
    <property type="entry name" value="Barwin-like endoglucanases"/>
    <property type="match status" value="1"/>
</dbReference>
<dbReference type="InterPro" id="IPR009009">
    <property type="entry name" value="RlpA-like_DPBB"/>
</dbReference>
<feature type="chain" id="PRO_5003868296" description="Expansin-like EG45 domain-containing protein" evidence="3">
    <location>
        <begin position="25"/>
        <end position="497"/>
    </location>
</feature>
<dbReference type="InterPro" id="IPR036749">
    <property type="entry name" value="Expansin_CBD_sf"/>
</dbReference>
<keyword evidence="1 3" id="KW-0732">Signal</keyword>
<dbReference type="PANTHER" id="PTHR31836">
    <property type="match status" value="1"/>
</dbReference>
<dbReference type="AlphaFoldDB" id="K3X0R1"/>
<dbReference type="PRINTS" id="PR00624">
    <property type="entry name" value="HISTONEH5"/>
</dbReference>
<dbReference type="GO" id="GO:0003677">
    <property type="term" value="F:DNA binding"/>
    <property type="evidence" value="ECO:0007669"/>
    <property type="project" value="InterPro"/>
</dbReference>
<feature type="compositionally biased region" description="Polar residues" evidence="2">
    <location>
        <begin position="482"/>
        <end position="497"/>
    </location>
</feature>
<dbReference type="NCBIfam" id="NF041144">
    <property type="entry name" value="expansin_EXLX1"/>
    <property type="match status" value="1"/>
</dbReference>
<keyword evidence="6" id="KW-1185">Reference proteome</keyword>
<evidence type="ECO:0000313" key="5">
    <source>
        <dbReference type="EnsemblProtists" id="PYU1_T010810"/>
    </source>
</evidence>
<feature type="compositionally biased region" description="Low complexity" evidence="2">
    <location>
        <begin position="374"/>
        <end position="415"/>
    </location>
</feature>
<dbReference type="eggNOG" id="ENOG502SCT4">
    <property type="taxonomic scope" value="Eukaryota"/>
</dbReference>
<evidence type="ECO:0000256" key="2">
    <source>
        <dbReference type="SAM" id="MobiDB-lite"/>
    </source>
</evidence>
<dbReference type="EMBL" id="GL376592">
    <property type="status" value="NOT_ANNOTATED_CDS"/>
    <property type="molecule type" value="Genomic_DNA"/>
</dbReference>
<dbReference type="HOGENOM" id="CLU_026963_4_2_1"/>
<sequence length="497" mass="49864">MVMNSALLGSLAVLALAVVAPARAQSFTGDGTAYTLGAVSQGNCNFQASATDTATNYAAINQAQWDNLQNCGRCAQVSCVDDACPDKSVSEIVHIVDRCPECKQGDLDLSPTVFKKITGSSPSRLKISWKFVDCPNPGKLQYCLKSGSNPYFVAIQPANAGSGIASMKINGQSTTMVDSAFYYVLQSTAPVDLSAVKVSLTSTSGATVDETVSLSVGSCTAGKSQFGSSSGTPPATTPKATPAPATTPKATPAPMMTPKATPAPATKTPKPTKTPKATKNSNVANESTDAPTEATTAPAPASDEYDDASSGSASAAPTTEAPVTDVPASSGEGSSESPAYDDETPAPASDDEYGSSSASAEPMTPAPASDDEYSGSASAAPAASASSSGDAPAPSAAEGSGAVTTPTETPVVTPKKTTKPSNCKVGGEGGSKTKKTKAEKKAAKDAKKAAKDAKKAAKATKAAKKAGKKQQSSKSEKKTSAGAATQSESVNSTASSY</sequence>
<dbReference type="PANTHER" id="PTHR31836:SF21">
    <property type="entry name" value="EXPANSIN-LIKE PROTEIN 7"/>
    <property type="match status" value="1"/>
</dbReference>
<feature type="signal peptide" evidence="3">
    <location>
        <begin position="1"/>
        <end position="24"/>
    </location>
</feature>
<dbReference type="EnsemblProtists" id="PYU1_T010810">
    <property type="protein sequence ID" value="PYU1_T010810"/>
    <property type="gene ID" value="PYU1_G010787"/>
</dbReference>
<organism evidence="5 6">
    <name type="scientific">Globisporangium ultimum (strain ATCC 200006 / CBS 805.95 / DAOM BR144)</name>
    <name type="common">Pythium ultimum</name>
    <dbReference type="NCBI Taxonomy" id="431595"/>
    <lineage>
        <taxon>Eukaryota</taxon>
        <taxon>Sar</taxon>
        <taxon>Stramenopiles</taxon>
        <taxon>Oomycota</taxon>
        <taxon>Peronosporomycetes</taxon>
        <taxon>Pythiales</taxon>
        <taxon>Pythiaceae</taxon>
        <taxon>Globisporangium</taxon>
    </lineage>
</organism>
<reference evidence="6" key="2">
    <citation type="submission" date="2010-04" db="EMBL/GenBank/DDBJ databases">
        <authorList>
            <person name="Buell R."/>
            <person name="Hamilton J."/>
            <person name="Hostetler J."/>
        </authorList>
    </citation>
    <scope>NUCLEOTIDE SEQUENCE [LARGE SCALE GENOMIC DNA]</scope>
    <source>
        <strain evidence="6">DAOM:BR144</strain>
    </source>
</reference>
<dbReference type="InterPro" id="IPR049818">
    <property type="entry name" value="Expansin_EXLX1-like"/>
</dbReference>
<dbReference type="PROSITE" id="PS50842">
    <property type="entry name" value="EXPANSIN_EG45"/>
    <property type="match status" value="1"/>
</dbReference>
<accession>K3X0R1</accession>
<evidence type="ECO:0000256" key="1">
    <source>
        <dbReference type="ARBA" id="ARBA00022729"/>
    </source>
</evidence>
<dbReference type="Gene3D" id="2.60.40.760">
    <property type="entry name" value="Expansin, cellulose-binding-like domain"/>
    <property type="match status" value="1"/>
</dbReference>
<feature type="compositionally biased region" description="Acidic residues" evidence="2">
    <location>
        <begin position="339"/>
        <end position="353"/>
    </location>
</feature>
<dbReference type="GO" id="GO:0030527">
    <property type="term" value="F:structural constituent of chromatin"/>
    <property type="evidence" value="ECO:0007669"/>
    <property type="project" value="InterPro"/>
</dbReference>
<reference evidence="5" key="3">
    <citation type="submission" date="2015-02" db="UniProtKB">
        <authorList>
            <consortium name="EnsemblProtists"/>
        </authorList>
    </citation>
    <scope>IDENTIFICATION</scope>
    <source>
        <strain evidence="5">DAOM BR144</strain>
    </source>
</reference>
<dbReference type="CDD" id="cd22271">
    <property type="entry name" value="DPBB_EXP_N-like"/>
    <property type="match status" value="1"/>
</dbReference>
<feature type="domain" description="Expansin-like EG45" evidence="4">
    <location>
        <begin position="36"/>
        <end position="139"/>
    </location>
</feature>
<evidence type="ECO:0000259" key="4">
    <source>
        <dbReference type="PROSITE" id="PS50842"/>
    </source>
</evidence>
<dbReference type="GO" id="GO:0006334">
    <property type="term" value="P:nucleosome assembly"/>
    <property type="evidence" value="ECO:0007669"/>
    <property type="project" value="InterPro"/>
</dbReference>
<dbReference type="InterPro" id="IPR007112">
    <property type="entry name" value="Expansin/allergen_DPBB_dom"/>
</dbReference>
<proteinExistence type="predicted"/>
<feature type="region of interest" description="Disordered" evidence="2">
    <location>
        <begin position="222"/>
        <end position="497"/>
    </location>
</feature>
<evidence type="ECO:0000313" key="6">
    <source>
        <dbReference type="Proteomes" id="UP000019132"/>
    </source>
</evidence>
<dbReference type="Pfam" id="PF03330">
    <property type="entry name" value="DPBB_1"/>
    <property type="match status" value="1"/>
</dbReference>
<dbReference type="GO" id="GO:0000786">
    <property type="term" value="C:nucleosome"/>
    <property type="evidence" value="ECO:0007669"/>
    <property type="project" value="InterPro"/>
</dbReference>
<name>K3X0R1_GLOUD</name>
<dbReference type="InterPro" id="IPR051477">
    <property type="entry name" value="Expansin_CellWall"/>
</dbReference>
<feature type="compositionally biased region" description="Low complexity" evidence="2">
    <location>
        <begin position="232"/>
        <end position="279"/>
    </location>
</feature>
<dbReference type="InterPro" id="IPR005819">
    <property type="entry name" value="H1/H5"/>
</dbReference>
<feature type="compositionally biased region" description="Basic and acidic residues" evidence="2">
    <location>
        <begin position="439"/>
        <end position="455"/>
    </location>
</feature>
<feature type="compositionally biased region" description="Low complexity" evidence="2">
    <location>
        <begin position="286"/>
        <end position="316"/>
    </location>
</feature>
<dbReference type="InterPro" id="IPR036908">
    <property type="entry name" value="RlpA-like_sf"/>
</dbReference>
<dbReference type="VEuPathDB" id="FungiDB:PYU1_G010787"/>
<dbReference type="Proteomes" id="UP000019132">
    <property type="component" value="Unassembled WGS sequence"/>
</dbReference>
<feature type="compositionally biased region" description="Basic residues" evidence="2">
    <location>
        <begin position="456"/>
        <end position="468"/>
    </location>
</feature>
<reference evidence="6" key="1">
    <citation type="journal article" date="2010" name="Genome Biol.">
        <title>Genome sequence of the necrotrophic plant pathogen Pythium ultimum reveals original pathogenicity mechanisms and effector repertoire.</title>
        <authorList>
            <person name="Levesque C.A."/>
            <person name="Brouwer H."/>
            <person name="Cano L."/>
            <person name="Hamilton J.P."/>
            <person name="Holt C."/>
            <person name="Huitema E."/>
            <person name="Raffaele S."/>
            <person name="Robideau G.P."/>
            <person name="Thines M."/>
            <person name="Win J."/>
            <person name="Zerillo M.M."/>
            <person name="Beakes G.W."/>
            <person name="Boore J.L."/>
            <person name="Busam D."/>
            <person name="Dumas B."/>
            <person name="Ferriera S."/>
            <person name="Fuerstenberg S.I."/>
            <person name="Gachon C.M."/>
            <person name="Gaulin E."/>
            <person name="Govers F."/>
            <person name="Grenville-Briggs L."/>
            <person name="Horner N."/>
            <person name="Hostetler J."/>
            <person name="Jiang R.H."/>
            <person name="Johnson J."/>
            <person name="Krajaejun T."/>
            <person name="Lin H."/>
            <person name="Meijer H.J."/>
            <person name="Moore B."/>
            <person name="Morris P."/>
            <person name="Phuntmart V."/>
            <person name="Puiu D."/>
            <person name="Shetty J."/>
            <person name="Stajich J.E."/>
            <person name="Tripathy S."/>
            <person name="Wawra S."/>
            <person name="van West P."/>
            <person name="Whitty B.R."/>
            <person name="Coutinho P.M."/>
            <person name="Henrissat B."/>
            <person name="Martin F."/>
            <person name="Thomas P.D."/>
            <person name="Tyler B.M."/>
            <person name="De Vries R.P."/>
            <person name="Kamoun S."/>
            <person name="Yandell M."/>
            <person name="Tisserat N."/>
            <person name="Buell C.R."/>
        </authorList>
    </citation>
    <scope>NUCLEOTIDE SEQUENCE</scope>
    <source>
        <strain evidence="6">DAOM:BR144</strain>
    </source>
</reference>
<feature type="compositionally biased region" description="Low complexity" evidence="2">
    <location>
        <begin position="327"/>
        <end position="338"/>
    </location>
</feature>
<evidence type="ECO:0000256" key="3">
    <source>
        <dbReference type="SAM" id="SignalP"/>
    </source>
</evidence>
<dbReference type="Gene3D" id="2.40.40.10">
    <property type="entry name" value="RlpA-like domain"/>
    <property type="match status" value="1"/>
</dbReference>
<protein>
    <recommendedName>
        <fullName evidence="4">Expansin-like EG45 domain-containing protein</fullName>
    </recommendedName>
</protein>
<feature type="compositionally biased region" description="Polar residues" evidence="2">
    <location>
        <begin position="222"/>
        <end position="231"/>
    </location>
</feature>